<accession>A0ABS6TE56</accession>
<reference evidence="2 3" key="1">
    <citation type="submission" date="2021-06" db="EMBL/GenBank/DDBJ databases">
        <title>Enterococcus alishanensis sp. nov., a novel lactic acid bacterium isolated from fresh coffee beans.</title>
        <authorList>
            <person name="Chen Y.-S."/>
        </authorList>
    </citation>
    <scope>NUCLEOTIDE SEQUENCE [LARGE SCALE GENOMIC DNA]</scope>
    <source>
        <strain evidence="2 3">ALS3</strain>
    </source>
</reference>
<dbReference type="Proteomes" id="UP000774130">
    <property type="component" value="Unassembled WGS sequence"/>
</dbReference>
<evidence type="ECO:0000313" key="3">
    <source>
        <dbReference type="Proteomes" id="UP000774130"/>
    </source>
</evidence>
<organism evidence="2 3">
    <name type="scientific">Enterococcus alishanensis</name>
    <dbReference type="NCBI Taxonomy" id="1303817"/>
    <lineage>
        <taxon>Bacteria</taxon>
        <taxon>Bacillati</taxon>
        <taxon>Bacillota</taxon>
        <taxon>Bacilli</taxon>
        <taxon>Lactobacillales</taxon>
        <taxon>Enterococcaceae</taxon>
        <taxon>Enterococcus</taxon>
    </lineage>
</organism>
<name>A0ABS6TE56_9ENTE</name>
<keyword evidence="3" id="KW-1185">Reference proteome</keyword>
<protein>
    <submittedName>
        <fullName evidence="2">Alpha/beta hydrolase</fullName>
    </submittedName>
</protein>
<dbReference type="EMBL" id="JAHUZB010000004">
    <property type="protein sequence ID" value="MBV7391178.1"/>
    <property type="molecule type" value="Genomic_DNA"/>
</dbReference>
<sequence>MKRLKRWQKIALGVIITLALLVSGGLIYLNSLTYPPAENAVSAAKVSQNDAGYLLFEAPEESQTNLIFYPGALVDAESYSVWAKEVAAAGYNVYIVKMPLDLAVLGGNKAEEIIEQKPQQKYILAGHSLGGVMASRFAAEHANQVAGMIFLASYPDEKGSLKQTELPVLSITASNDKVLNWDSYDAAKKYLPKKADYTTIDGGNHGGFGSYGKQKGDGKAEITNDAQQQEVSRKIVDWLKEIN</sequence>
<gene>
    <name evidence="2" type="ORF">KUA55_10845</name>
</gene>
<keyword evidence="2" id="KW-0378">Hydrolase</keyword>
<evidence type="ECO:0000313" key="2">
    <source>
        <dbReference type="EMBL" id="MBV7391178.1"/>
    </source>
</evidence>
<evidence type="ECO:0000259" key="1">
    <source>
        <dbReference type="Pfam" id="PF12695"/>
    </source>
</evidence>
<dbReference type="GO" id="GO:0016787">
    <property type="term" value="F:hydrolase activity"/>
    <property type="evidence" value="ECO:0007669"/>
    <property type="project" value="UniProtKB-KW"/>
</dbReference>
<proteinExistence type="predicted"/>
<dbReference type="RefSeq" id="WP_218326290.1">
    <property type="nucleotide sequence ID" value="NZ_JAHUZB010000004.1"/>
</dbReference>
<comment type="caution">
    <text evidence="2">The sequence shown here is derived from an EMBL/GenBank/DDBJ whole genome shotgun (WGS) entry which is preliminary data.</text>
</comment>
<dbReference type="Pfam" id="PF12695">
    <property type="entry name" value="Abhydrolase_5"/>
    <property type="match status" value="1"/>
</dbReference>
<feature type="domain" description="Alpha/beta hydrolase fold-5" evidence="1">
    <location>
        <begin position="66"/>
        <end position="228"/>
    </location>
</feature>
<dbReference type="InterPro" id="IPR029059">
    <property type="entry name" value="AB_hydrolase_5"/>
</dbReference>